<comment type="caution">
    <text evidence="2">The sequence shown here is derived from an EMBL/GenBank/DDBJ whole genome shotgun (WGS) entry which is preliminary data.</text>
</comment>
<dbReference type="SUPFAM" id="SSF52980">
    <property type="entry name" value="Restriction endonuclease-like"/>
    <property type="match status" value="1"/>
</dbReference>
<gene>
    <name evidence="2" type="ORF">CRP01_01975</name>
</gene>
<sequence>MIKAAPENNYHYNPKLRSRANQLRKSMTKSEACLWKYVLRARKMRGYQFRRQRPVLNYIADFMCKELLLIIEVDGITHDDPDAFLRDMKRDERLKEVGFTTLRFSSWEVLNRIGEVGGMISDWIGEREEGPPPCSPAGGGD</sequence>
<dbReference type="OrthoDB" id="9798754at2"/>
<evidence type="ECO:0000313" key="2">
    <source>
        <dbReference type="EMBL" id="PHN08113.1"/>
    </source>
</evidence>
<keyword evidence="3" id="KW-1185">Reference proteome</keyword>
<name>A0A2D0NK44_FLAN2</name>
<dbReference type="PANTHER" id="PTHR38590">
    <property type="entry name" value="BLL0828 PROTEIN"/>
    <property type="match status" value="1"/>
</dbReference>
<proteinExistence type="predicted"/>
<protein>
    <recommendedName>
        <fullName evidence="1">DUF559 domain-containing protein</fullName>
    </recommendedName>
</protein>
<evidence type="ECO:0000259" key="1">
    <source>
        <dbReference type="Pfam" id="PF04480"/>
    </source>
</evidence>
<organism evidence="2 3">
    <name type="scientific">Flavilitoribacter nigricans (strain ATCC 23147 / DSM 23189 / NBRC 102662 / NCIMB 1420 / SS-2)</name>
    <name type="common">Lewinella nigricans</name>
    <dbReference type="NCBI Taxonomy" id="1122177"/>
    <lineage>
        <taxon>Bacteria</taxon>
        <taxon>Pseudomonadati</taxon>
        <taxon>Bacteroidota</taxon>
        <taxon>Saprospiria</taxon>
        <taxon>Saprospirales</taxon>
        <taxon>Lewinellaceae</taxon>
        <taxon>Flavilitoribacter</taxon>
    </lineage>
</organism>
<accession>A0A2D0NK44</accession>
<dbReference type="CDD" id="cd01038">
    <property type="entry name" value="Endonuclease_DUF559"/>
    <property type="match status" value="1"/>
</dbReference>
<dbReference type="RefSeq" id="WP_099148316.1">
    <property type="nucleotide sequence ID" value="NZ_PDUD01000002.1"/>
</dbReference>
<dbReference type="InterPro" id="IPR007569">
    <property type="entry name" value="DUF559"/>
</dbReference>
<dbReference type="AlphaFoldDB" id="A0A2D0NK44"/>
<dbReference type="EMBL" id="PDUD01000002">
    <property type="protein sequence ID" value="PHN08113.1"/>
    <property type="molecule type" value="Genomic_DNA"/>
</dbReference>
<dbReference type="Gene3D" id="3.40.960.10">
    <property type="entry name" value="VSR Endonuclease"/>
    <property type="match status" value="1"/>
</dbReference>
<dbReference type="InterPro" id="IPR047216">
    <property type="entry name" value="Endonuclease_DUF559_bact"/>
</dbReference>
<dbReference type="Pfam" id="PF04480">
    <property type="entry name" value="DUF559"/>
    <property type="match status" value="1"/>
</dbReference>
<dbReference type="PANTHER" id="PTHR38590:SF1">
    <property type="entry name" value="BLL0828 PROTEIN"/>
    <property type="match status" value="1"/>
</dbReference>
<evidence type="ECO:0000313" key="3">
    <source>
        <dbReference type="Proteomes" id="UP000223913"/>
    </source>
</evidence>
<reference evidence="2 3" key="1">
    <citation type="submission" date="2017-10" db="EMBL/GenBank/DDBJ databases">
        <title>The draft genome sequence of Lewinella nigricans NBRC 102662.</title>
        <authorList>
            <person name="Wang K."/>
        </authorList>
    </citation>
    <scope>NUCLEOTIDE SEQUENCE [LARGE SCALE GENOMIC DNA]</scope>
    <source>
        <strain evidence="2 3">NBRC 102662</strain>
    </source>
</reference>
<feature type="domain" description="DUF559" evidence="1">
    <location>
        <begin position="16"/>
        <end position="120"/>
    </location>
</feature>
<dbReference type="Proteomes" id="UP000223913">
    <property type="component" value="Unassembled WGS sequence"/>
</dbReference>
<dbReference type="InterPro" id="IPR011335">
    <property type="entry name" value="Restrct_endonuc-II-like"/>
</dbReference>